<feature type="domain" description="Cyanovirin-N" evidence="1">
    <location>
        <begin position="96"/>
        <end position="187"/>
    </location>
</feature>
<dbReference type="OrthoDB" id="4672515at2759"/>
<protein>
    <recommendedName>
        <fullName evidence="1">Cyanovirin-N domain-containing protein</fullName>
    </recommendedName>
</protein>
<dbReference type="Pfam" id="PF08881">
    <property type="entry name" value="CVNH"/>
    <property type="match status" value="1"/>
</dbReference>
<evidence type="ECO:0000313" key="3">
    <source>
        <dbReference type="Proteomes" id="UP000176998"/>
    </source>
</evidence>
<name>A0A1G4AXN9_9PEZI</name>
<sequence>MAERIRKRAETNTTGIEQVLTVVKVRNNVSFFAYITAPRFPWEDVSYYRHQAFTMVFPVVRVLSHLAVLCSAVRHVSGEQHADQIAERETPLQPRGFLGSCVDWGTLANEKYKMAAFCRTTTGDWTWSVLDLNHCMVNHDGSLMAQDEMSWANYKCSTQADNSDGRHVDHGIDLNLVVGNDNGTLFCGRQAYKGRVLSQEQVGWSDLGIVVS</sequence>
<proteinExistence type="predicted"/>
<reference evidence="2 3" key="1">
    <citation type="submission" date="2016-09" db="EMBL/GenBank/DDBJ databases">
        <authorList>
            <person name="Capua I."/>
            <person name="De Benedictis P."/>
            <person name="Joannis T."/>
            <person name="Lombin L.H."/>
            <person name="Cattoli G."/>
        </authorList>
    </citation>
    <scope>NUCLEOTIDE SEQUENCE [LARGE SCALE GENOMIC DNA]</scope>
    <source>
        <strain evidence="2 3">IMI 309357</strain>
    </source>
</reference>
<gene>
    <name evidence="2" type="ORF">CORC01_10785</name>
</gene>
<dbReference type="Proteomes" id="UP000176998">
    <property type="component" value="Unassembled WGS sequence"/>
</dbReference>
<accession>A0A1G4AXN9</accession>
<dbReference type="AlphaFoldDB" id="A0A1G4AXN9"/>
<dbReference type="EMBL" id="MJBS01000110">
    <property type="protein sequence ID" value="OHE93886.1"/>
    <property type="molecule type" value="Genomic_DNA"/>
</dbReference>
<organism evidence="2 3">
    <name type="scientific">Colletotrichum orchidophilum</name>
    <dbReference type="NCBI Taxonomy" id="1209926"/>
    <lineage>
        <taxon>Eukaryota</taxon>
        <taxon>Fungi</taxon>
        <taxon>Dikarya</taxon>
        <taxon>Ascomycota</taxon>
        <taxon>Pezizomycotina</taxon>
        <taxon>Sordariomycetes</taxon>
        <taxon>Hypocreomycetidae</taxon>
        <taxon>Glomerellales</taxon>
        <taxon>Glomerellaceae</taxon>
        <taxon>Colletotrichum</taxon>
    </lineage>
</organism>
<dbReference type="GeneID" id="34563922"/>
<evidence type="ECO:0000313" key="2">
    <source>
        <dbReference type="EMBL" id="OHE93886.1"/>
    </source>
</evidence>
<dbReference type="Gene3D" id="2.30.60.10">
    <property type="entry name" value="Cyanovirin-N"/>
    <property type="match status" value="1"/>
</dbReference>
<dbReference type="InterPro" id="IPR011058">
    <property type="entry name" value="Cyanovirin-N"/>
</dbReference>
<comment type="caution">
    <text evidence="2">The sequence shown here is derived from an EMBL/GenBank/DDBJ whole genome shotgun (WGS) entry which is preliminary data.</text>
</comment>
<dbReference type="RefSeq" id="XP_022471050.1">
    <property type="nucleotide sequence ID" value="XM_022622412.1"/>
</dbReference>
<dbReference type="SUPFAM" id="SSF51322">
    <property type="entry name" value="Cyanovirin-N"/>
    <property type="match status" value="1"/>
</dbReference>
<dbReference type="SMART" id="SM01111">
    <property type="entry name" value="CVNH"/>
    <property type="match status" value="1"/>
</dbReference>
<evidence type="ECO:0000259" key="1">
    <source>
        <dbReference type="SMART" id="SM01111"/>
    </source>
</evidence>
<keyword evidence="3" id="KW-1185">Reference proteome</keyword>
<dbReference type="InterPro" id="IPR036673">
    <property type="entry name" value="Cyanovirin-N_sf"/>
</dbReference>